<protein>
    <submittedName>
        <fullName evidence="1">Uncharacterized protein</fullName>
    </submittedName>
</protein>
<proteinExistence type="predicted"/>
<reference evidence="1" key="1">
    <citation type="submission" date="2020-08" db="EMBL/GenBank/DDBJ databases">
        <title>Multicomponent nature underlies the extraordinary mechanical properties of spider dragline silk.</title>
        <authorList>
            <person name="Kono N."/>
            <person name="Nakamura H."/>
            <person name="Mori M."/>
            <person name="Yoshida Y."/>
            <person name="Ohtoshi R."/>
            <person name="Malay A.D."/>
            <person name="Moran D.A.P."/>
            <person name="Tomita M."/>
            <person name="Numata K."/>
            <person name="Arakawa K."/>
        </authorList>
    </citation>
    <scope>NUCLEOTIDE SEQUENCE</scope>
</reference>
<gene>
    <name evidence="1" type="ORF">NPIL_703621</name>
</gene>
<dbReference type="Proteomes" id="UP000887013">
    <property type="component" value="Unassembled WGS sequence"/>
</dbReference>
<keyword evidence="2" id="KW-1185">Reference proteome</keyword>
<organism evidence="1 2">
    <name type="scientific">Nephila pilipes</name>
    <name type="common">Giant wood spider</name>
    <name type="synonym">Nephila maculata</name>
    <dbReference type="NCBI Taxonomy" id="299642"/>
    <lineage>
        <taxon>Eukaryota</taxon>
        <taxon>Metazoa</taxon>
        <taxon>Ecdysozoa</taxon>
        <taxon>Arthropoda</taxon>
        <taxon>Chelicerata</taxon>
        <taxon>Arachnida</taxon>
        <taxon>Araneae</taxon>
        <taxon>Araneomorphae</taxon>
        <taxon>Entelegynae</taxon>
        <taxon>Araneoidea</taxon>
        <taxon>Nephilidae</taxon>
        <taxon>Nephila</taxon>
    </lineage>
</organism>
<dbReference type="AlphaFoldDB" id="A0A8X6MV69"/>
<evidence type="ECO:0000313" key="2">
    <source>
        <dbReference type="Proteomes" id="UP000887013"/>
    </source>
</evidence>
<dbReference type="EMBL" id="BMAW01097434">
    <property type="protein sequence ID" value="GFS79581.1"/>
    <property type="molecule type" value="Genomic_DNA"/>
</dbReference>
<accession>A0A8X6MV69</accession>
<evidence type="ECO:0000313" key="1">
    <source>
        <dbReference type="EMBL" id="GFS79581.1"/>
    </source>
</evidence>
<name>A0A8X6MV69_NEPPI</name>
<sequence length="126" mass="14641">MGGPGLQRGLTYINPTTWRTAWRDFTHPPHHREGLIKKLEAQRYIYLREVCPTFEGWGTQLDSNFDLDKILTVLRCVTLQKWCQNTKSFPHKSCSKVNPCPPHSHESKTMDDRVRFPAFSSNVLIK</sequence>
<comment type="caution">
    <text evidence="1">The sequence shown here is derived from an EMBL/GenBank/DDBJ whole genome shotgun (WGS) entry which is preliminary data.</text>
</comment>